<comment type="caution">
    <text evidence="1">The sequence shown here is derived from an EMBL/GenBank/DDBJ whole genome shotgun (WGS) entry which is preliminary data.</text>
</comment>
<proteinExistence type="predicted"/>
<protein>
    <submittedName>
        <fullName evidence="1">G2/M phase-specific E3 ubiquitin-protein ligase-like</fullName>
    </submittedName>
</protein>
<sequence>WSESESNKRTDENRAVAFWRDYLQDVEEDEGSQKLGAILAFATGSNHVPPIGFHPRPSVEFLHPIDSSPLM</sequence>
<dbReference type="Gene3D" id="3.30.2410.10">
    <property type="entry name" value="Hect, E3 ligase catalytic domain"/>
    <property type="match status" value="1"/>
</dbReference>
<name>A0A8J4X213_CLAMG</name>
<dbReference type="AlphaFoldDB" id="A0A8J4X213"/>
<feature type="non-terminal residue" evidence="1">
    <location>
        <position position="71"/>
    </location>
</feature>
<organism evidence="1 2">
    <name type="scientific">Clarias magur</name>
    <name type="common">Asian catfish</name>
    <name type="synonym">Macropteronotus magur</name>
    <dbReference type="NCBI Taxonomy" id="1594786"/>
    <lineage>
        <taxon>Eukaryota</taxon>
        <taxon>Metazoa</taxon>
        <taxon>Chordata</taxon>
        <taxon>Craniata</taxon>
        <taxon>Vertebrata</taxon>
        <taxon>Euteleostomi</taxon>
        <taxon>Actinopterygii</taxon>
        <taxon>Neopterygii</taxon>
        <taxon>Teleostei</taxon>
        <taxon>Ostariophysi</taxon>
        <taxon>Siluriformes</taxon>
        <taxon>Clariidae</taxon>
        <taxon>Clarias</taxon>
    </lineage>
</organism>
<keyword evidence="2" id="KW-1185">Reference proteome</keyword>
<dbReference type="SUPFAM" id="SSF56204">
    <property type="entry name" value="Hect, E3 ligase catalytic domain"/>
    <property type="match status" value="1"/>
</dbReference>
<dbReference type="InterPro" id="IPR035983">
    <property type="entry name" value="Hect_E3_ubiquitin_ligase"/>
</dbReference>
<gene>
    <name evidence="1" type="ORF">DAT39_009148</name>
</gene>
<feature type="non-terminal residue" evidence="1">
    <location>
        <position position="1"/>
    </location>
</feature>
<accession>A0A8J4X213</accession>
<evidence type="ECO:0000313" key="1">
    <source>
        <dbReference type="EMBL" id="KAF5901172.1"/>
    </source>
</evidence>
<dbReference type="EMBL" id="QNUK01000118">
    <property type="protein sequence ID" value="KAF5901172.1"/>
    <property type="molecule type" value="Genomic_DNA"/>
</dbReference>
<dbReference type="Proteomes" id="UP000727407">
    <property type="component" value="Unassembled WGS sequence"/>
</dbReference>
<reference evidence="1" key="1">
    <citation type="submission" date="2020-07" db="EMBL/GenBank/DDBJ databases">
        <title>Clarias magur genome sequencing, assembly and annotation.</title>
        <authorList>
            <person name="Kushwaha B."/>
            <person name="Kumar R."/>
            <person name="Das P."/>
            <person name="Joshi C.G."/>
            <person name="Kumar D."/>
            <person name="Nagpure N.S."/>
            <person name="Pandey M."/>
            <person name="Agarwal S."/>
            <person name="Srivastava S."/>
            <person name="Singh M."/>
            <person name="Sahoo L."/>
            <person name="Jayasankar P."/>
            <person name="Meher P.K."/>
            <person name="Koringa P.G."/>
            <person name="Iquebal M.A."/>
            <person name="Das S.P."/>
            <person name="Bit A."/>
            <person name="Patnaik S."/>
            <person name="Patel N."/>
            <person name="Shah T.M."/>
            <person name="Hinsu A."/>
            <person name="Jena J.K."/>
        </authorList>
    </citation>
    <scope>NUCLEOTIDE SEQUENCE</scope>
    <source>
        <strain evidence="1">CIFAMagur01</strain>
        <tissue evidence="1">Testis</tissue>
    </source>
</reference>
<dbReference type="OrthoDB" id="2384350at2759"/>
<dbReference type="GO" id="GO:0004842">
    <property type="term" value="F:ubiquitin-protein transferase activity"/>
    <property type="evidence" value="ECO:0007669"/>
    <property type="project" value="InterPro"/>
</dbReference>
<evidence type="ECO:0000313" key="2">
    <source>
        <dbReference type="Proteomes" id="UP000727407"/>
    </source>
</evidence>